<evidence type="ECO:0000313" key="2">
    <source>
        <dbReference type="Proteomes" id="UP001396334"/>
    </source>
</evidence>
<evidence type="ECO:0000313" key="1">
    <source>
        <dbReference type="EMBL" id="KAK9023484.1"/>
    </source>
</evidence>
<dbReference type="Proteomes" id="UP001396334">
    <property type="component" value="Unassembled WGS sequence"/>
</dbReference>
<organism evidence="1 2">
    <name type="scientific">Hibiscus sabdariffa</name>
    <name type="common">roselle</name>
    <dbReference type="NCBI Taxonomy" id="183260"/>
    <lineage>
        <taxon>Eukaryota</taxon>
        <taxon>Viridiplantae</taxon>
        <taxon>Streptophyta</taxon>
        <taxon>Embryophyta</taxon>
        <taxon>Tracheophyta</taxon>
        <taxon>Spermatophyta</taxon>
        <taxon>Magnoliopsida</taxon>
        <taxon>eudicotyledons</taxon>
        <taxon>Gunneridae</taxon>
        <taxon>Pentapetalae</taxon>
        <taxon>rosids</taxon>
        <taxon>malvids</taxon>
        <taxon>Malvales</taxon>
        <taxon>Malvaceae</taxon>
        <taxon>Malvoideae</taxon>
        <taxon>Hibiscus</taxon>
    </lineage>
</organism>
<accession>A0ABR2SEQ7</accession>
<protein>
    <submittedName>
        <fullName evidence="1">Uncharacterized protein</fullName>
    </submittedName>
</protein>
<dbReference type="EMBL" id="JBBPBN010000015">
    <property type="protein sequence ID" value="KAK9023484.1"/>
    <property type="molecule type" value="Genomic_DNA"/>
</dbReference>
<sequence length="102" mass="11097">MGLYRTRNMNRLKHNSHQVWTLASKDLPVIATVHCNKGPSLFEEVEGSVFIGPSVLQPTDHPLVGPKPGQSLRPGQVSLSVFILTGKPGRGKHAPIFMADDS</sequence>
<proteinExistence type="predicted"/>
<reference evidence="1 2" key="1">
    <citation type="journal article" date="2024" name="G3 (Bethesda)">
        <title>Genome assembly of Hibiscus sabdariffa L. provides insights into metabolisms of medicinal natural products.</title>
        <authorList>
            <person name="Kim T."/>
        </authorList>
    </citation>
    <scope>NUCLEOTIDE SEQUENCE [LARGE SCALE GENOMIC DNA]</scope>
    <source>
        <strain evidence="1">TK-2024</strain>
        <tissue evidence="1">Old leaves</tissue>
    </source>
</reference>
<keyword evidence="2" id="KW-1185">Reference proteome</keyword>
<gene>
    <name evidence="1" type="ORF">V6N11_003702</name>
</gene>
<name>A0ABR2SEQ7_9ROSI</name>
<comment type="caution">
    <text evidence="1">The sequence shown here is derived from an EMBL/GenBank/DDBJ whole genome shotgun (WGS) entry which is preliminary data.</text>
</comment>